<dbReference type="SMART" id="SM00554">
    <property type="entry name" value="FAS1"/>
    <property type="match status" value="2"/>
</dbReference>
<evidence type="ECO:0000259" key="3">
    <source>
        <dbReference type="PROSITE" id="PS50213"/>
    </source>
</evidence>
<dbReference type="EMBL" id="CP045851">
    <property type="protein sequence ID" value="QGG96341.1"/>
    <property type="molecule type" value="Genomic_DNA"/>
</dbReference>
<sequence>MSRRRLARLITPVLALAVATAACSSDPGEIVVSGVDPVTAPKDLVETLEAEGFTVLAALVDEAGLNEALSDDGETTYTIFAPSDAAFGELAPGLAELLSGEDDVVAEPPRSTEQGEVNTGQETGVEGEAADAEVDPEATADDGAADGDAATGGDDEADTAAEEGQLPPGDDEQLAGEDPLPSDDDAEDQEGTDAEAETAVPPAPTQVGPRPSRAEIQQLLADILSYHVVEGTYLAADLEGQGSLTSLEGSDLELGSREEEPANEGDEPTTVPTVDGADISATDLRATNGVVHTIDSLLIPEDRQEALDALVASIPVTTDVVSTLQSTGDHGELIAAVQQAGLAQDLVDAGALTLFAPTDAAFQALSPEQRAALSDPEVLASVLGFHGVPQTITTADVANREQVSTLEGQDILIVKDGDTYTVEDVTIDESIVTTNGVVHVIGEILVPDSAMGPGGL</sequence>
<evidence type="ECO:0000313" key="4">
    <source>
        <dbReference type="EMBL" id="QGG96341.1"/>
    </source>
</evidence>
<dbReference type="FunFam" id="2.30.180.10:FF:000032">
    <property type="entry name" value="Fasciclin domain-containing protein, putative"/>
    <property type="match status" value="1"/>
</dbReference>
<dbReference type="RefSeq" id="WP_153760445.1">
    <property type="nucleotide sequence ID" value="NZ_CP045851.1"/>
</dbReference>
<dbReference type="Pfam" id="PF02469">
    <property type="entry name" value="Fasciclin"/>
    <property type="match status" value="3"/>
</dbReference>
<dbReference type="AlphaFoldDB" id="A0A5Q2RP23"/>
<feature type="domain" description="FAS1" evidence="3">
    <location>
        <begin position="40"/>
        <end position="298"/>
    </location>
</feature>
<organism evidence="4 5">
    <name type="scientific">Actinomarinicola tropica</name>
    <dbReference type="NCBI Taxonomy" id="2789776"/>
    <lineage>
        <taxon>Bacteria</taxon>
        <taxon>Bacillati</taxon>
        <taxon>Actinomycetota</taxon>
        <taxon>Acidimicrobiia</taxon>
        <taxon>Acidimicrobiales</taxon>
        <taxon>Iamiaceae</taxon>
        <taxon>Actinomarinicola</taxon>
    </lineage>
</organism>
<dbReference type="InterPro" id="IPR050904">
    <property type="entry name" value="Adhesion/Biosynth-related"/>
</dbReference>
<feature type="domain" description="FAS1" evidence="3">
    <location>
        <begin position="317"/>
        <end position="445"/>
    </location>
</feature>
<feature type="compositionally biased region" description="Polar residues" evidence="1">
    <location>
        <begin position="111"/>
        <end position="122"/>
    </location>
</feature>
<dbReference type="GO" id="GO:0005615">
    <property type="term" value="C:extracellular space"/>
    <property type="evidence" value="ECO:0007669"/>
    <property type="project" value="TreeGrafter"/>
</dbReference>
<feature type="region of interest" description="Disordered" evidence="1">
    <location>
        <begin position="105"/>
        <end position="211"/>
    </location>
</feature>
<dbReference type="PANTHER" id="PTHR10900:SF77">
    <property type="entry name" value="FI19380P1"/>
    <property type="match status" value="1"/>
</dbReference>
<feature type="compositionally biased region" description="Acidic residues" evidence="1">
    <location>
        <begin position="128"/>
        <end position="145"/>
    </location>
</feature>
<accession>A0A5Q2RP23</accession>
<dbReference type="SUPFAM" id="SSF82153">
    <property type="entry name" value="FAS1 domain"/>
    <property type="match status" value="2"/>
</dbReference>
<feature type="region of interest" description="Disordered" evidence="1">
    <location>
        <begin position="245"/>
        <end position="275"/>
    </location>
</feature>
<evidence type="ECO:0000256" key="1">
    <source>
        <dbReference type="SAM" id="MobiDB-lite"/>
    </source>
</evidence>
<feature type="compositionally biased region" description="Acidic residues" evidence="1">
    <location>
        <begin position="169"/>
        <end position="196"/>
    </location>
</feature>
<dbReference type="PROSITE" id="PS51257">
    <property type="entry name" value="PROKAR_LIPOPROTEIN"/>
    <property type="match status" value="1"/>
</dbReference>
<dbReference type="InterPro" id="IPR036378">
    <property type="entry name" value="FAS1_dom_sf"/>
</dbReference>
<gene>
    <name evidence="4" type="ORF">GH723_15235</name>
</gene>
<dbReference type="Proteomes" id="UP000334019">
    <property type="component" value="Chromosome"/>
</dbReference>
<feature type="signal peptide" evidence="2">
    <location>
        <begin position="1"/>
        <end position="24"/>
    </location>
</feature>
<dbReference type="PANTHER" id="PTHR10900">
    <property type="entry name" value="PERIOSTIN-RELATED"/>
    <property type="match status" value="1"/>
</dbReference>
<dbReference type="InterPro" id="IPR000782">
    <property type="entry name" value="FAS1_domain"/>
</dbReference>
<dbReference type="PROSITE" id="PS50213">
    <property type="entry name" value="FAS1"/>
    <property type="match status" value="2"/>
</dbReference>
<dbReference type="KEGG" id="atq:GH723_15235"/>
<name>A0A5Q2RP23_9ACTN</name>
<keyword evidence="2" id="KW-0732">Signal</keyword>
<evidence type="ECO:0000256" key="2">
    <source>
        <dbReference type="SAM" id="SignalP"/>
    </source>
</evidence>
<proteinExistence type="predicted"/>
<feature type="chain" id="PRO_5024286022" description="FAS1 domain-containing protein" evidence="2">
    <location>
        <begin position="25"/>
        <end position="456"/>
    </location>
</feature>
<protein>
    <recommendedName>
        <fullName evidence="3">FAS1 domain-containing protein</fullName>
    </recommendedName>
</protein>
<evidence type="ECO:0000313" key="5">
    <source>
        <dbReference type="Proteomes" id="UP000334019"/>
    </source>
</evidence>
<reference evidence="4 5" key="1">
    <citation type="submission" date="2019-11" db="EMBL/GenBank/DDBJ databases">
        <authorList>
            <person name="He Y."/>
        </authorList>
    </citation>
    <scope>NUCLEOTIDE SEQUENCE [LARGE SCALE GENOMIC DNA]</scope>
    <source>
        <strain evidence="4 5">SCSIO 58843</strain>
    </source>
</reference>
<keyword evidence="5" id="KW-1185">Reference proteome</keyword>
<dbReference type="Gene3D" id="2.30.180.10">
    <property type="entry name" value="FAS1 domain"/>
    <property type="match status" value="3"/>
</dbReference>